<keyword evidence="2" id="KW-1185">Reference proteome</keyword>
<sequence>MISSSRKNLDAKHLSPNTLIVTYLMLVLKGKNGSKFNIFKGYISIKIFNKNDFYLLNDRNANLKRSMSMNLGKNSLSLFFALLKI</sequence>
<gene>
    <name evidence="1" type="ORF">BpHYR1_039512</name>
</gene>
<dbReference type="AlphaFoldDB" id="A0A3M7R2X5"/>
<evidence type="ECO:0000313" key="2">
    <source>
        <dbReference type="Proteomes" id="UP000276133"/>
    </source>
</evidence>
<name>A0A3M7R2X5_BRAPC</name>
<dbReference type="Proteomes" id="UP000276133">
    <property type="component" value="Unassembled WGS sequence"/>
</dbReference>
<organism evidence="1 2">
    <name type="scientific">Brachionus plicatilis</name>
    <name type="common">Marine rotifer</name>
    <name type="synonym">Brachionus muelleri</name>
    <dbReference type="NCBI Taxonomy" id="10195"/>
    <lineage>
        <taxon>Eukaryota</taxon>
        <taxon>Metazoa</taxon>
        <taxon>Spiralia</taxon>
        <taxon>Gnathifera</taxon>
        <taxon>Rotifera</taxon>
        <taxon>Eurotatoria</taxon>
        <taxon>Monogononta</taxon>
        <taxon>Pseudotrocha</taxon>
        <taxon>Ploima</taxon>
        <taxon>Brachionidae</taxon>
        <taxon>Brachionus</taxon>
    </lineage>
</organism>
<dbReference type="EMBL" id="REGN01004367">
    <property type="protein sequence ID" value="RNA17819.1"/>
    <property type="molecule type" value="Genomic_DNA"/>
</dbReference>
<comment type="caution">
    <text evidence="1">The sequence shown here is derived from an EMBL/GenBank/DDBJ whole genome shotgun (WGS) entry which is preliminary data.</text>
</comment>
<accession>A0A3M7R2X5</accession>
<proteinExistence type="predicted"/>
<protein>
    <submittedName>
        <fullName evidence="1">Uncharacterized protein</fullName>
    </submittedName>
</protein>
<reference evidence="1 2" key="1">
    <citation type="journal article" date="2018" name="Sci. Rep.">
        <title>Genomic signatures of local adaptation to the degree of environmental predictability in rotifers.</title>
        <authorList>
            <person name="Franch-Gras L."/>
            <person name="Hahn C."/>
            <person name="Garcia-Roger E.M."/>
            <person name="Carmona M.J."/>
            <person name="Serra M."/>
            <person name="Gomez A."/>
        </authorList>
    </citation>
    <scope>NUCLEOTIDE SEQUENCE [LARGE SCALE GENOMIC DNA]</scope>
    <source>
        <strain evidence="1">HYR1</strain>
    </source>
</reference>
<evidence type="ECO:0000313" key="1">
    <source>
        <dbReference type="EMBL" id="RNA17819.1"/>
    </source>
</evidence>